<comment type="subcellular location">
    <subcellularLocation>
        <location evidence="6">Cytoplasm</location>
    </subcellularLocation>
</comment>
<keyword evidence="4 6" id="KW-0255">Endonuclease</keyword>
<dbReference type="OrthoDB" id="46571at2"/>
<reference evidence="8 9" key="1">
    <citation type="submission" date="2018-08" db="EMBL/GenBank/DDBJ databases">
        <title>A genome reference for cultivated species of the human gut microbiota.</title>
        <authorList>
            <person name="Zou Y."/>
            <person name="Xue W."/>
            <person name="Luo G."/>
        </authorList>
    </citation>
    <scope>NUCLEOTIDE SEQUENCE [LARGE SCALE GENOMIC DNA]</scope>
    <source>
        <strain evidence="8 9">AF37-2AT</strain>
    </source>
</reference>
<evidence type="ECO:0000256" key="5">
    <source>
        <dbReference type="ARBA" id="ARBA00022801"/>
    </source>
</evidence>
<dbReference type="SUPFAM" id="SSF69065">
    <property type="entry name" value="RNase III domain-like"/>
    <property type="match status" value="1"/>
</dbReference>
<evidence type="ECO:0000313" key="8">
    <source>
        <dbReference type="EMBL" id="RGE87107.1"/>
    </source>
</evidence>
<feature type="active site" evidence="6">
    <location>
        <position position="37"/>
    </location>
</feature>
<dbReference type="GO" id="GO:0019843">
    <property type="term" value="F:rRNA binding"/>
    <property type="evidence" value="ECO:0007669"/>
    <property type="project" value="UniProtKB-UniRule"/>
</dbReference>
<evidence type="ECO:0000256" key="1">
    <source>
        <dbReference type="ARBA" id="ARBA00022517"/>
    </source>
</evidence>
<proteinExistence type="inferred from homology"/>
<keyword evidence="6" id="KW-0460">Magnesium</keyword>
<evidence type="ECO:0000256" key="3">
    <source>
        <dbReference type="ARBA" id="ARBA00022722"/>
    </source>
</evidence>
<evidence type="ECO:0000256" key="2">
    <source>
        <dbReference type="ARBA" id="ARBA00022552"/>
    </source>
</evidence>
<keyword evidence="5 6" id="KW-0378">Hydrolase</keyword>
<dbReference type="RefSeq" id="WP_024732197.1">
    <property type="nucleotide sequence ID" value="NZ_BAABYU010000001.1"/>
</dbReference>
<feature type="domain" description="RNase III" evidence="7">
    <location>
        <begin position="11"/>
        <end position="146"/>
    </location>
</feature>
<dbReference type="HAMAP" id="MF_01468">
    <property type="entry name" value="RNase_Mini_III"/>
    <property type="match status" value="1"/>
</dbReference>
<evidence type="ECO:0000256" key="6">
    <source>
        <dbReference type="HAMAP-Rule" id="MF_01468"/>
    </source>
</evidence>
<dbReference type="SMART" id="SM00535">
    <property type="entry name" value="RIBOc"/>
    <property type="match status" value="1"/>
</dbReference>
<keyword evidence="6" id="KW-0699">rRNA-binding</keyword>
<name>A0A3E3K1T2_9FIRM</name>
<keyword evidence="6" id="KW-0694">RNA-binding</keyword>
<dbReference type="InterPro" id="IPR000999">
    <property type="entry name" value="RNase_III_dom"/>
</dbReference>
<keyword evidence="2 6" id="KW-0698">rRNA processing</keyword>
<keyword evidence="3 6" id="KW-0540">Nuclease</keyword>
<dbReference type="GO" id="GO:0006364">
    <property type="term" value="P:rRNA processing"/>
    <property type="evidence" value="ECO:0007669"/>
    <property type="project" value="UniProtKB-UniRule"/>
</dbReference>
<comment type="similarity">
    <text evidence="6">Belongs to the MrnC RNase family.</text>
</comment>
<evidence type="ECO:0000259" key="7">
    <source>
        <dbReference type="SMART" id="SM00535"/>
    </source>
</evidence>
<evidence type="ECO:0000256" key="4">
    <source>
        <dbReference type="ARBA" id="ARBA00022759"/>
    </source>
</evidence>
<dbReference type="Gene3D" id="1.10.1520.10">
    <property type="entry name" value="Ribonuclease III domain"/>
    <property type="match status" value="1"/>
</dbReference>
<dbReference type="GO" id="GO:0005737">
    <property type="term" value="C:cytoplasm"/>
    <property type="evidence" value="ECO:0007669"/>
    <property type="project" value="UniProtKB-SubCell"/>
</dbReference>
<organism evidence="8 9">
    <name type="scientific">Sellimonas intestinalis</name>
    <dbReference type="NCBI Taxonomy" id="1653434"/>
    <lineage>
        <taxon>Bacteria</taxon>
        <taxon>Bacillati</taxon>
        <taxon>Bacillota</taxon>
        <taxon>Clostridia</taxon>
        <taxon>Lachnospirales</taxon>
        <taxon>Lachnospiraceae</taxon>
        <taxon>Sellimonas</taxon>
    </lineage>
</organism>
<dbReference type="GO" id="GO:0004525">
    <property type="term" value="F:ribonuclease III activity"/>
    <property type="evidence" value="ECO:0007669"/>
    <property type="project" value="InterPro"/>
</dbReference>
<accession>A0A3E3K1T2</accession>
<protein>
    <recommendedName>
        <fullName evidence="6">Mini-ribonuclease 3</fullName>
        <shortName evidence="6">Mini-3</shortName>
        <shortName evidence="6">Mini-RNase 3</shortName>
        <ecNumber evidence="6">3.1.26.-</ecNumber>
    </recommendedName>
    <alternativeName>
        <fullName evidence="6">Mini-RNase III</fullName>
        <shortName evidence="6">Mini-III</shortName>
    </alternativeName>
</protein>
<keyword evidence="9" id="KW-1185">Reference proteome</keyword>
<dbReference type="EC" id="3.1.26.-" evidence="6"/>
<comment type="function">
    <text evidence="6">Involved in correct processing of both the 5' and 3' ends of 23S rRNA precursor. Processes 30S rRNA precursor transcript even in absence of ribonuclease 3 (Rnc); Rnc processes 30S rRNA into smaller rRNA precursors.</text>
</comment>
<dbReference type="EMBL" id="QVLX01000004">
    <property type="protein sequence ID" value="RGE87107.1"/>
    <property type="molecule type" value="Genomic_DNA"/>
</dbReference>
<dbReference type="Proteomes" id="UP000261080">
    <property type="component" value="Unassembled WGS sequence"/>
</dbReference>
<dbReference type="Pfam" id="PF00636">
    <property type="entry name" value="Ribonuclease_3"/>
    <property type="match status" value="1"/>
</dbReference>
<dbReference type="CDD" id="cd00593">
    <property type="entry name" value="RIBOc"/>
    <property type="match status" value="1"/>
</dbReference>
<gene>
    <name evidence="6" type="primary">mrnC</name>
    <name evidence="8" type="ORF">DW016_09255</name>
</gene>
<dbReference type="PANTHER" id="PTHR34276:SF1">
    <property type="entry name" value="MINI-RIBONUCLEASE 3"/>
    <property type="match status" value="1"/>
</dbReference>
<comment type="subunit">
    <text evidence="6">Homodimer.</text>
</comment>
<dbReference type="InterPro" id="IPR008226">
    <property type="entry name" value="Mini3_fam"/>
</dbReference>
<keyword evidence="6" id="KW-0963">Cytoplasm</keyword>
<dbReference type="GeneID" id="97192281"/>
<dbReference type="AlphaFoldDB" id="A0A3E3K1T2"/>
<dbReference type="PIRSF" id="PIRSF005520">
    <property type="entry name" value="UCP005520"/>
    <property type="match status" value="1"/>
</dbReference>
<keyword evidence="1 6" id="KW-0690">Ribosome biogenesis</keyword>
<dbReference type="InterPro" id="IPR036389">
    <property type="entry name" value="RNase_III_sf"/>
</dbReference>
<sequence length="152" mass="17535">METSITMELDAYLCEVFQSEDHDIRSYSSLSLAFIGDCVYDLMIKSLIIRKGNRPVNAMQKETSRLVQASAQSSMMRVMQEHLTEEEHAVYRRGRNTKSVSPAKNQSITDYRRATGFEALIGYLYLQKEYRRIVDLIKIGLKGLEENDERAE</sequence>
<evidence type="ECO:0000313" key="9">
    <source>
        <dbReference type="Proteomes" id="UP000261080"/>
    </source>
</evidence>
<comment type="cofactor">
    <cofactor evidence="6">
        <name>Mg(2+)</name>
        <dbReference type="ChEBI" id="CHEBI:18420"/>
    </cofactor>
</comment>
<dbReference type="PANTHER" id="PTHR34276">
    <property type="entry name" value="MINI-RIBONUCLEASE 3"/>
    <property type="match status" value="1"/>
</dbReference>
<comment type="caution">
    <text evidence="8">The sequence shown here is derived from an EMBL/GenBank/DDBJ whole genome shotgun (WGS) entry which is preliminary data.</text>
</comment>